<comment type="function">
    <text evidence="5">Acetylates the N-terminal alanine of ribosomal protein bS18.</text>
</comment>
<evidence type="ECO:0000256" key="5">
    <source>
        <dbReference type="RuleBase" id="RU363094"/>
    </source>
</evidence>
<proteinExistence type="inferred from homology"/>
<dbReference type="GO" id="GO:0005840">
    <property type="term" value="C:ribosome"/>
    <property type="evidence" value="ECO:0007669"/>
    <property type="project" value="UniProtKB-KW"/>
</dbReference>
<dbReference type="InterPro" id="IPR050680">
    <property type="entry name" value="YpeA/RimI_acetyltransf"/>
</dbReference>
<protein>
    <recommendedName>
        <fullName evidence="5">[Ribosomal protein bS18]-alanine N-acetyltransferase</fullName>
        <ecNumber evidence="5">2.3.1.266</ecNumber>
    </recommendedName>
</protein>
<keyword evidence="7" id="KW-0687">Ribonucleoprotein</keyword>
<dbReference type="Pfam" id="PF00583">
    <property type="entry name" value="Acetyltransf_1"/>
    <property type="match status" value="1"/>
</dbReference>
<keyword evidence="8" id="KW-1185">Reference proteome</keyword>
<dbReference type="EC" id="2.3.1.266" evidence="5"/>
<dbReference type="Proteomes" id="UP000683246">
    <property type="component" value="Chromosome"/>
</dbReference>
<comment type="similarity">
    <text evidence="1 5">Belongs to the acetyltransferase family. RimI subfamily.</text>
</comment>
<feature type="domain" description="N-acetyltransferase" evidence="6">
    <location>
        <begin position="2"/>
        <end position="147"/>
    </location>
</feature>
<dbReference type="GO" id="GO:0005737">
    <property type="term" value="C:cytoplasm"/>
    <property type="evidence" value="ECO:0007669"/>
    <property type="project" value="UniProtKB-SubCell"/>
</dbReference>
<reference evidence="7" key="1">
    <citation type="submission" date="2020-07" db="EMBL/GenBank/DDBJ databases">
        <title>Vallitalea pronyensis genome.</title>
        <authorList>
            <person name="Postec A."/>
        </authorList>
    </citation>
    <scope>NUCLEOTIDE SEQUENCE</scope>
    <source>
        <strain evidence="7">FatNI3</strain>
    </source>
</reference>
<evidence type="ECO:0000259" key="6">
    <source>
        <dbReference type="PROSITE" id="PS51186"/>
    </source>
</evidence>
<evidence type="ECO:0000256" key="4">
    <source>
        <dbReference type="ARBA" id="ARBA00023315"/>
    </source>
</evidence>
<dbReference type="RefSeq" id="WP_212695617.1">
    <property type="nucleotide sequence ID" value="NZ_CP058649.1"/>
</dbReference>
<dbReference type="InterPro" id="IPR000182">
    <property type="entry name" value="GNAT_dom"/>
</dbReference>
<evidence type="ECO:0000313" key="7">
    <source>
        <dbReference type="EMBL" id="QUI24917.1"/>
    </source>
</evidence>
<keyword evidence="4" id="KW-0012">Acyltransferase</keyword>
<dbReference type="KEGG" id="vpy:HZI73_22665"/>
<keyword evidence="2 5" id="KW-0963">Cytoplasm</keyword>
<dbReference type="PANTHER" id="PTHR43420:SF44">
    <property type="entry name" value="ACETYLTRANSFERASE YPEA"/>
    <property type="match status" value="1"/>
</dbReference>
<sequence>MYLVREMELADIKQVHAIEVSTFTTPWSEASFREELEGNKHSLYVVIEEEGEILAYGGLWSIVGEGHITNIAVKKGFRGRGFGKKVTETLIEEGKGKGLRAFTLEVRRSNKIAISLYEGLGFVKAGLRLSFYDKPKEDAIIMWKRLR</sequence>
<dbReference type="SUPFAM" id="SSF55729">
    <property type="entry name" value="Acyl-CoA N-acyltransferases (Nat)"/>
    <property type="match status" value="1"/>
</dbReference>
<accession>A0A8J8MN11</accession>
<dbReference type="Gene3D" id="3.40.630.30">
    <property type="match status" value="1"/>
</dbReference>
<dbReference type="EMBL" id="CP058649">
    <property type="protein sequence ID" value="QUI24917.1"/>
    <property type="molecule type" value="Genomic_DNA"/>
</dbReference>
<dbReference type="NCBIfam" id="TIGR01575">
    <property type="entry name" value="rimI"/>
    <property type="match status" value="1"/>
</dbReference>
<evidence type="ECO:0000256" key="1">
    <source>
        <dbReference type="ARBA" id="ARBA00005395"/>
    </source>
</evidence>
<dbReference type="AlphaFoldDB" id="A0A8J8MN11"/>
<evidence type="ECO:0000256" key="3">
    <source>
        <dbReference type="ARBA" id="ARBA00022679"/>
    </source>
</evidence>
<evidence type="ECO:0000313" key="8">
    <source>
        <dbReference type="Proteomes" id="UP000683246"/>
    </source>
</evidence>
<gene>
    <name evidence="7" type="primary">rimI</name>
    <name evidence="7" type="ORF">HZI73_22665</name>
</gene>
<dbReference type="InterPro" id="IPR016181">
    <property type="entry name" value="Acyl_CoA_acyltransferase"/>
</dbReference>
<comment type="catalytic activity">
    <reaction evidence="5">
        <text>N-terminal L-alanyl-[ribosomal protein bS18] + acetyl-CoA = N-terminal N(alpha)-acetyl-L-alanyl-[ribosomal protein bS18] + CoA + H(+)</text>
        <dbReference type="Rhea" id="RHEA:43756"/>
        <dbReference type="Rhea" id="RHEA-COMP:10676"/>
        <dbReference type="Rhea" id="RHEA-COMP:10677"/>
        <dbReference type="ChEBI" id="CHEBI:15378"/>
        <dbReference type="ChEBI" id="CHEBI:57287"/>
        <dbReference type="ChEBI" id="CHEBI:57288"/>
        <dbReference type="ChEBI" id="CHEBI:64718"/>
        <dbReference type="ChEBI" id="CHEBI:83683"/>
        <dbReference type="EC" id="2.3.1.266"/>
    </reaction>
</comment>
<organism evidence="7 8">
    <name type="scientific">Vallitalea pronyensis</name>
    <dbReference type="NCBI Taxonomy" id="1348613"/>
    <lineage>
        <taxon>Bacteria</taxon>
        <taxon>Bacillati</taxon>
        <taxon>Bacillota</taxon>
        <taxon>Clostridia</taxon>
        <taxon>Lachnospirales</taxon>
        <taxon>Vallitaleaceae</taxon>
        <taxon>Vallitalea</taxon>
    </lineage>
</organism>
<dbReference type="InterPro" id="IPR006464">
    <property type="entry name" value="AcTrfase_RimI/Ard1"/>
</dbReference>
<evidence type="ECO:0000256" key="2">
    <source>
        <dbReference type="ARBA" id="ARBA00022490"/>
    </source>
</evidence>
<dbReference type="GO" id="GO:0008999">
    <property type="term" value="F:protein-N-terminal-alanine acetyltransferase activity"/>
    <property type="evidence" value="ECO:0007669"/>
    <property type="project" value="UniProtKB-EC"/>
</dbReference>
<name>A0A8J8MN11_9FIRM</name>
<comment type="subcellular location">
    <subcellularLocation>
        <location evidence="5">Cytoplasm</location>
    </subcellularLocation>
</comment>
<keyword evidence="7" id="KW-0689">Ribosomal protein</keyword>
<dbReference type="CDD" id="cd04301">
    <property type="entry name" value="NAT_SF"/>
    <property type="match status" value="1"/>
</dbReference>
<dbReference type="PANTHER" id="PTHR43420">
    <property type="entry name" value="ACETYLTRANSFERASE"/>
    <property type="match status" value="1"/>
</dbReference>
<dbReference type="PROSITE" id="PS51186">
    <property type="entry name" value="GNAT"/>
    <property type="match status" value="1"/>
</dbReference>
<keyword evidence="3" id="KW-0808">Transferase</keyword>